<keyword evidence="3" id="KW-0804">Transcription</keyword>
<evidence type="ECO:0000313" key="6">
    <source>
        <dbReference type="EMBL" id="PAU69612.1"/>
    </source>
</evidence>
<evidence type="ECO:0000256" key="1">
    <source>
        <dbReference type="ARBA" id="ARBA00023015"/>
    </source>
</evidence>
<dbReference type="InterPro" id="IPR009057">
    <property type="entry name" value="Homeodomain-like_sf"/>
</dbReference>
<protein>
    <submittedName>
        <fullName evidence="6">AcrR family transcriptional regulator</fullName>
    </submittedName>
</protein>
<evidence type="ECO:0000256" key="3">
    <source>
        <dbReference type="ARBA" id="ARBA00023163"/>
    </source>
</evidence>
<keyword evidence="2 4" id="KW-0238">DNA-binding</keyword>
<proteinExistence type="predicted"/>
<evidence type="ECO:0000256" key="4">
    <source>
        <dbReference type="PROSITE-ProRule" id="PRU00335"/>
    </source>
</evidence>
<dbReference type="PANTHER" id="PTHR30055:SF234">
    <property type="entry name" value="HTH-TYPE TRANSCRIPTIONAL REGULATOR BETI"/>
    <property type="match status" value="1"/>
</dbReference>
<dbReference type="InterPro" id="IPR050109">
    <property type="entry name" value="HTH-type_TetR-like_transc_reg"/>
</dbReference>
<name>A0A2A2EKU4_9BIFI</name>
<gene>
    <name evidence="6" type="ORF">B1400_0696</name>
</gene>
<dbReference type="PANTHER" id="PTHR30055">
    <property type="entry name" value="HTH-TYPE TRANSCRIPTIONAL REGULATOR RUTR"/>
    <property type="match status" value="1"/>
</dbReference>
<dbReference type="InterPro" id="IPR001647">
    <property type="entry name" value="HTH_TetR"/>
</dbReference>
<evidence type="ECO:0000259" key="5">
    <source>
        <dbReference type="PROSITE" id="PS50977"/>
    </source>
</evidence>
<dbReference type="Pfam" id="PF00440">
    <property type="entry name" value="TetR_N"/>
    <property type="match status" value="1"/>
</dbReference>
<keyword evidence="7" id="KW-1185">Reference proteome</keyword>
<dbReference type="GO" id="GO:0003700">
    <property type="term" value="F:DNA-binding transcription factor activity"/>
    <property type="evidence" value="ECO:0007669"/>
    <property type="project" value="TreeGrafter"/>
</dbReference>
<dbReference type="PRINTS" id="PR00455">
    <property type="entry name" value="HTHTETR"/>
</dbReference>
<dbReference type="Gene3D" id="1.10.357.10">
    <property type="entry name" value="Tetracycline Repressor, domain 2"/>
    <property type="match status" value="1"/>
</dbReference>
<feature type="DNA-binding region" description="H-T-H motif" evidence="4">
    <location>
        <begin position="69"/>
        <end position="88"/>
    </location>
</feature>
<dbReference type="PROSITE" id="PS50977">
    <property type="entry name" value="HTH_TETR_2"/>
    <property type="match status" value="1"/>
</dbReference>
<dbReference type="SUPFAM" id="SSF46689">
    <property type="entry name" value="Homeodomain-like"/>
    <property type="match status" value="1"/>
</dbReference>
<dbReference type="EMBL" id="MVOG01000009">
    <property type="protein sequence ID" value="PAU69612.1"/>
    <property type="molecule type" value="Genomic_DNA"/>
</dbReference>
<accession>A0A2A2EKU4</accession>
<reference evidence="6 7" key="1">
    <citation type="journal article" date="2017" name="ISME J.">
        <title>Unveiling bifidobacterial biogeography across the mammalian branch of the tree of life.</title>
        <authorList>
            <person name="Milani C."/>
            <person name="Mangifesta M."/>
            <person name="Mancabelli L."/>
            <person name="Lugli G.A."/>
            <person name="James K."/>
            <person name="Duranti S."/>
            <person name="Turroni F."/>
            <person name="Ferrario C."/>
            <person name="Ossiprandi M.C."/>
            <person name="van Sinderen D."/>
            <person name="Ventura M."/>
        </authorList>
    </citation>
    <scope>NUCLEOTIDE SEQUENCE [LARGE SCALE GENOMIC DNA]</scope>
    <source>
        <strain evidence="6 7">70</strain>
    </source>
</reference>
<sequence>MRVRPVLRMCARCVTRQVTGRRPGWGCGPVIHLAVVSAKRVRKTPEERIGEIERAAIKLIAERGYNGISLKDVADEVGMSQPGLLHYVGTKEGLLSLLITDVYDSSGTPADFMGSGLPGSDPDALSFPAYLRFLVRHNAAQPQMVQLFLMLYIESVNPSHPLHEYYRNRPENIWEHYSRYPWRIPTEVGPWDPNMRPYLRRVIEAMDGVQMRWLCVPPVDLYDEWLAFERMIFPSPLWDGYR</sequence>
<keyword evidence="1" id="KW-0805">Transcription regulation</keyword>
<dbReference type="Proteomes" id="UP000217986">
    <property type="component" value="Unassembled WGS sequence"/>
</dbReference>
<feature type="domain" description="HTH tetR-type" evidence="5">
    <location>
        <begin position="46"/>
        <end position="106"/>
    </location>
</feature>
<dbReference type="AlphaFoldDB" id="A0A2A2EKU4"/>
<organism evidence="6 7">
    <name type="scientific">Bifidobacterium italicum</name>
    <dbReference type="NCBI Taxonomy" id="1960968"/>
    <lineage>
        <taxon>Bacteria</taxon>
        <taxon>Bacillati</taxon>
        <taxon>Actinomycetota</taxon>
        <taxon>Actinomycetes</taxon>
        <taxon>Bifidobacteriales</taxon>
        <taxon>Bifidobacteriaceae</taxon>
        <taxon>Bifidobacterium</taxon>
    </lineage>
</organism>
<evidence type="ECO:0000256" key="2">
    <source>
        <dbReference type="ARBA" id="ARBA00023125"/>
    </source>
</evidence>
<evidence type="ECO:0000313" key="7">
    <source>
        <dbReference type="Proteomes" id="UP000217986"/>
    </source>
</evidence>
<comment type="caution">
    <text evidence="6">The sequence shown here is derived from an EMBL/GenBank/DDBJ whole genome shotgun (WGS) entry which is preliminary data.</text>
</comment>
<dbReference type="GO" id="GO:0000976">
    <property type="term" value="F:transcription cis-regulatory region binding"/>
    <property type="evidence" value="ECO:0007669"/>
    <property type="project" value="TreeGrafter"/>
</dbReference>